<dbReference type="Gene3D" id="1.50.40.10">
    <property type="entry name" value="Mitochondrial carrier domain"/>
    <property type="match status" value="1"/>
</dbReference>
<dbReference type="AlphaFoldDB" id="A0AAW2HX93"/>
<feature type="repeat" description="Solcar" evidence="8">
    <location>
        <begin position="9"/>
        <end position="97"/>
    </location>
</feature>
<dbReference type="EMBL" id="JARGDH010000002">
    <property type="protein sequence ID" value="KAL0274530.1"/>
    <property type="molecule type" value="Genomic_DNA"/>
</dbReference>
<evidence type="ECO:0000256" key="7">
    <source>
        <dbReference type="ARBA" id="ARBA00023136"/>
    </source>
</evidence>
<keyword evidence="5" id="KW-0677">Repeat</keyword>
<evidence type="ECO:0000313" key="10">
    <source>
        <dbReference type="EMBL" id="KAL0274530.1"/>
    </source>
</evidence>
<feature type="repeat" description="Solcar" evidence="8">
    <location>
        <begin position="206"/>
        <end position="295"/>
    </location>
</feature>
<evidence type="ECO:0000256" key="3">
    <source>
        <dbReference type="ARBA" id="ARBA00022448"/>
    </source>
</evidence>
<organism evidence="10">
    <name type="scientific">Menopon gallinae</name>
    <name type="common">poultry shaft louse</name>
    <dbReference type="NCBI Taxonomy" id="328185"/>
    <lineage>
        <taxon>Eukaryota</taxon>
        <taxon>Metazoa</taxon>
        <taxon>Ecdysozoa</taxon>
        <taxon>Arthropoda</taxon>
        <taxon>Hexapoda</taxon>
        <taxon>Insecta</taxon>
        <taxon>Pterygota</taxon>
        <taxon>Neoptera</taxon>
        <taxon>Paraneoptera</taxon>
        <taxon>Psocodea</taxon>
        <taxon>Troctomorpha</taxon>
        <taxon>Phthiraptera</taxon>
        <taxon>Amblycera</taxon>
        <taxon>Menoponidae</taxon>
        <taxon>Menopon</taxon>
    </lineage>
</organism>
<name>A0AAW2HX93_9NEOP</name>
<comment type="similarity">
    <text evidence="2 9">Belongs to the mitochondrial carrier (TC 2.A.29) family.</text>
</comment>
<evidence type="ECO:0008006" key="11">
    <source>
        <dbReference type="Google" id="ProtNLM"/>
    </source>
</evidence>
<keyword evidence="4 8" id="KW-0812">Transmembrane</keyword>
<keyword evidence="7 8" id="KW-0472">Membrane</keyword>
<dbReference type="GO" id="GO:0016020">
    <property type="term" value="C:membrane"/>
    <property type="evidence" value="ECO:0007669"/>
    <property type="project" value="UniProtKB-SubCell"/>
</dbReference>
<reference evidence="10" key="1">
    <citation type="journal article" date="2024" name="Gigascience">
        <title>Chromosome-level genome of the poultry shaft louse Menopon gallinae provides insight into the host-switching and adaptive evolution of parasitic lice.</title>
        <authorList>
            <person name="Xu Y."/>
            <person name="Ma L."/>
            <person name="Liu S."/>
            <person name="Liang Y."/>
            <person name="Liu Q."/>
            <person name="He Z."/>
            <person name="Tian L."/>
            <person name="Duan Y."/>
            <person name="Cai W."/>
            <person name="Li H."/>
            <person name="Song F."/>
        </authorList>
    </citation>
    <scope>NUCLEOTIDE SEQUENCE</scope>
    <source>
        <strain evidence="10">Cailab_2023a</strain>
    </source>
</reference>
<dbReference type="PROSITE" id="PS50920">
    <property type="entry name" value="SOLCAR"/>
    <property type="match status" value="3"/>
</dbReference>
<dbReference type="SUPFAM" id="SSF103506">
    <property type="entry name" value="Mitochondrial carrier"/>
    <property type="match status" value="1"/>
</dbReference>
<evidence type="ECO:0000256" key="6">
    <source>
        <dbReference type="ARBA" id="ARBA00022989"/>
    </source>
</evidence>
<evidence type="ECO:0000256" key="9">
    <source>
        <dbReference type="RuleBase" id="RU000488"/>
    </source>
</evidence>
<dbReference type="Pfam" id="PF00153">
    <property type="entry name" value="Mito_carr"/>
    <property type="match status" value="3"/>
</dbReference>
<evidence type="ECO:0000256" key="1">
    <source>
        <dbReference type="ARBA" id="ARBA00004141"/>
    </source>
</evidence>
<comment type="subcellular location">
    <subcellularLocation>
        <location evidence="1">Membrane</location>
        <topology evidence="1">Multi-pass membrane protein</topology>
    </subcellularLocation>
</comment>
<evidence type="ECO:0000256" key="4">
    <source>
        <dbReference type="ARBA" id="ARBA00022692"/>
    </source>
</evidence>
<keyword evidence="6" id="KW-1133">Transmembrane helix</keyword>
<evidence type="ECO:0000256" key="8">
    <source>
        <dbReference type="PROSITE-ProRule" id="PRU00282"/>
    </source>
</evidence>
<comment type="caution">
    <text evidence="10">The sequence shown here is derived from an EMBL/GenBank/DDBJ whole genome shotgun (WGS) entry which is preliminary data.</text>
</comment>
<accession>A0AAW2HX93</accession>
<evidence type="ECO:0000256" key="5">
    <source>
        <dbReference type="ARBA" id="ARBA00022737"/>
    </source>
</evidence>
<evidence type="ECO:0000256" key="2">
    <source>
        <dbReference type="ARBA" id="ARBA00006375"/>
    </source>
</evidence>
<proteinExistence type="inferred from homology"/>
<feature type="repeat" description="Solcar" evidence="8">
    <location>
        <begin position="106"/>
        <end position="197"/>
    </location>
</feature>
<dbReference type="InterPro" id="IPR018108">
    <property type="entry name" value="MCP_transmembrane"/>
</dbReference>
<gene>
    <name evidence="10" type="ORF">PYX00_002632</name>
</gene>
<dbReference type="InterPro" id="IPR050391">
    <property type="entry name" value="Mito_Metabolite_Transporter"/>
</dbReference>
<sequence length="309" mass="33780">MSAADTQIPSYVRFGIAGLAGGGASFVSHPFDLVKYRMQLSGKGGTERVHKTSLHAVYNVARSEGPLAIYTGLSASILRQLTLTMTRLGLYSVIVDRFTRSDGTPPSVSLQITAGLVSGFVGAVVGNPTDIALVRMSSDGRLPPSERYNYKHVFDAISRIIKEEGLVTLWMGWKPAALRCMVLNVTQIVFYKNTKVLLLRTEYFQDNVGLHMLSSVLSALVSAFATAPIDITKTRLMSMKTVGGKAEYSGMVDVWIKIIKLEGIHSLWKGVTPTFARILPNNLMIFLILETLTKAYKKVVLGDKSGRGF</sequence>
<protein>
    <recommendedName>
        <fullName evidence="11">Mitochondrial 2-oxoglutarate/malate carrier protein</fullName>
    </recommendedName>
</protein>
<dbReference type="PANTHER" id="PTHR45618">
    <property type="entry name" value="MITOCHONDRIAL DICARBOXYLATE CARRIER-RELATED"/>
    <property type="match status" value="1"/>
</dbReference>
<keyword evidence="3 9" id="KW-0813">Transport</keyword>
<dbReference type="InterPro" id="IPR023395">
    <property type="entry name" value="MCP_dom_sf"/>
</dbReference>